<dbReference type="EMBL" id="MFZF01000016">
    <property type="protein sequence ID" value="OGK16476.1"/>
    <property type="molecule type" value="Genomic_DNA"/>
</dbReference>
<dbReference type="PROSITE" id="PS00358">
    <property type="entry name" value="RIBOSOMAL_L5"/>
    <property type="match status" value="1"/>
</dbReference>
<dbReference type="PIRSF" id="PIRSF002161">
    <property type="entry name" value="Ribosomal_L5"/>
    <property type="match status" value="1"/>
</dbReference>
<evidence type="ECO:0000256" key="1">
    <source>
        <dbReference type="ARBA" id="ARBA00008553"/>
    </source>
</evidence>
<dbReference type="Gene3D" id="3.30.1440.10">
    <property type="match status" value="1"/>
</dbReference>
<dbReference type="InterPro" id="IPR020929">
    <property type="entry name" value="Ribosomal_uL5_CS"/>
</dbReference>
<dbReference type="InterPro" id="IPR002132">
    <property type="entry name" value="Ribosomal_uL5"/>
</dbReference>
<comment type="similarity">
    <text evidence="1 5 6">Belongs to the universal ribosomal protein uL5 family.</text>
</comment>
<dbReference type="InterPro" id="IPR022803">
    <property type="entry name" value="Ribosomal_uL5_dom_sf"/>
</dbReference>
<dbReference type="Proteomes" id="UP000178372">
    <property type="component" value="Unassembled WGS sequence"/>
</dbReference>
<comment type="caution">
    <text evidence="9">The sequence shown here is derived from an EMBL/GenBank/DDBJ whole genome shotgun (WGS) entry which is preliminary data.</text>
</comment>
<evidence type="ECO:0000256" key="5">
    <source>
        <dbReference type="HAMAP-Rule" id="MF_01333"/>
    </source>
</evidence>
<evidence type="ECO:0000313" key="9">
    <source>
        <dbReference type="EMBL" id="OGK16476.1"/>
    </source>
</evidence>
<evidence type="ECO:0000256" key="2">
    <source>
        <dbReference type="ARBA" id="ARBA00022980"/>
    </source>
</evidence>
<reference evidence="9 10" key="1">
    <citation type="journal article" date="2016" name="Nat. Commun.">
        <title>Thousands of microbial genomes shed light on interconnected biogeochemical processes in an aquifer system.</title>
        <authorList>
            <person name="Anantharaman K."/>
            <person name="Brown C.T."/>
            <person name="Hug L.A."/>
            <person name="Sharon I."/>
            <person name="Castelle C.J."/>
            <person name="Probst A.J."/>
            <person name="Thomas B.C."/>
            <person name="Singh A."/>
            <person name="Wilkins M.J."/>
            <person name="Karaoz U."/>
            <person name="Brodie E.L."/>
            <person name="Williams K.H."/>
            <person name="Hubbard S.S."/>
            <person name="Banfield J.F."/>
        </authorList>
    </citation>
    <scope>NUCLEOTIDE SEQUENCE [LARGE SCALE GENOMIC DNA]</scope>
</reference>
<feature type="domain" description="Large ribosomal subunit protein uL5 N-terminal" evidence="7">
    <location>
        <begin position="23"/>
        <end position="79"/>
    </location>
</feature>
<keyword evidence="2 5" id="KW-0689">Ribosomal protein</keyword>
<evidence type="ECO:0000313" key="10">
    <source>
        <dbReference type="Proteomes" id="UP000178372"/>
    </source>
</evidence>
<organism evidence="9 10">
    <name type="scientific">Candidatus Roizmanbacteria bacterium RIFCSPHIGHO2_01_FULL_39_12b</name>
    <dbReference type="NCBI Taxonomy" id="1802030"/>
    <lineage>
        <taxon>Bacteria</taxon>
        <taxon>Candidatus Roizmaniibacteriota</taxon>
    </lineage>
</organism>
<dbReference type="GO" id="GO:0005840">
    <property type="term" value="C:ribosome"/>
    <property type="evidence" value="ECO:0007669"/>
    <property type="project" value="UniProtKB-KW"/>
</dbReference>
<evidence type="ECO:0000259" key="7">
    <source>
        <dbReference type="Pfam" id="PF00281"/>
    </source>
</evidence>
<keyword evidence="5" id="KW-0699">rRNA-binding</keyword>
<evidence type="ECO:0000256" key="6">
    <source>
        <dbReference type="RuleBase" id="RU003930"/>
    </source>
</evidence>
<dbReference type="GO" id="GO:0006412">
    <property type="term" value="P:translation"/>
    <property type="evidence" value="ECO:0007669"/>
    <property type="project" value="UniProtKB-UniRule"/>
</dbReference>
<dbReference type="InterPro" id="IPR020930">
    <property type="entry name" value="Ribosomal_uL5_bac-type"/>
</dbReference>
<keyword evidence="5" id="KW-0694">RNA-binding</keyword>
<dbReference type="NCBIfam" id="NF000585">
    <property type="entry name" value="PRK00010.1"/>
    <property type="match status" value="1"/>
</dbReference>
<comment type="subunit">
    <text evidence="5">Part of the 50S ribosomal subunit; part of the 5S rRNA/L5/L18/L25 subcomplex. Contacts the 5S rRNA and the P site tRNA. Forms a bridge to the 30S subunit in the 70S ribosome.</text>
</comment>
<dbReference type="PANTHER" id="PTHR11994">
    <property type="entry name" value="60S RIBOSOMAL PROTEIN L11-RELATED"/>
    <property type="match status" value="1"/>
</dbReference>
<dbReference type="GO" id="GO:1990904">
    <property type="term" value="C:ribonucleoprotein complex"/>
    <property type="evidence" value="ECO:0007669"/>
    <property type="project" value="UniProtKB-KW"/>
</dbReference>
<dbReference type="SUPFAM" id="SSF55282">
    <property type="entry name" value="RL5-like"/>
    <property type="match status" value="1"/>
</dbReference>
<dbReference type="HAMAP" id="MF_01333_B">
    <property type="entry name" value="Ribosomal_uL5_B"/>
    <property type="match status" value="1"/>
</dbReference>
<keyword evidence="5" id="KW-0820">tRNA-binding</keyword>
<keyword evidence="3 5" id="KW-0687">Ribonucleoprotein</keyword>
<dbReference type="GO" id="GO:0000049">
    <property type="term" value="F:tRNA binding"/>
    <property type="evidence" value="ECO:0007669"/>
    <property type="project" value="UniProtKB-UniRule"/>
</dbReference>
<dbReference type="GO" id="GO:0003735">
    <property type="term" value="F:structural constituent of ribosome"/>
    <property type="evidence" value="ECO:0007669"/>
    <property type="project" value="InterPro"/>
</dbReference>
<evidence type="ECO:0000259" key="8">
    <source>
        <dbReference type="Pfam" id="PF00673"/>
    </source>
</evidence>
<gene>
    <name evidence="5" type="primary">rplE</name>
    <name evidence="9" type="ORF">A2690_03960</name>
</gene>
<evidence type="ECO:0000256" key="3">
    <source>
        <dbReference type="ARBA" id="ARBA00023274"/>
    </source>
</evidence>
<dbReference type="InterPro" id="IPR031309">
    <property type="entry name" value="Ribosomal_uL5_C"/>
</dbReference>
<dbReference type="AlphaFoldDB" id="A0A1F7GC64"/>
<protein>
    <recommendedName>
        <fullName evidence="4 5">Large ribosomal subunit protein uL5</fullName>
    </recommendedName>
</protein>
<proteinExistence type="inferred from homology"/>
<comment type="function">
    <text evidence="5">This is 1 of the proteins that bind and probably mediate the attachment of the 5S RNA into the large ribosomal subunit, where it forms part of the central protuberance. In the 70S ribosome it contacts protein S13 of the 30S subunit (bridge B1b), connecting the 2 subunits; this bridge is implicated in subunit movement. Contacts the P site tRNA; the 5S rRNA and some of its associated proteins might help stabilize positioning of ribosome-bound tRNAs.</text>
</comment>
<dbReference type="Pfam" id="PF00673">
    <property type="entry name" value="Ribosomal_L5_C"/>
    <property type="match status" value="1"/>
</dbReference>
<dbReference type="FunFam" id="3.30.1440.10:FF:000001">
    <property type="entry name" value="50S ribosomal protein L5"/>
    <property type="match status" value="1"/>
</dbReference>
<dbReference type="InterPro" id="IPR031310">
    <property type="entry name" value="Ribosomal_uL5_N"/>
</dbReference>
<sequence>MKFKDYYTTEVLPKLISELKLENPYIAPRVEKIVLNIGVGEAASNKNVLPHATEDLMKISGQKPIITKAKRSISAFKIRAGLPIGTKVTLRGAKMYDFLEKLIKIVLPRIREFKGVPIKNFDSHGNLNIGITDQTLFPEIDYDTIDKIRGLEITIVNRSIDKSHAITLLKAFGMPVIESINTQ</sequence>
<dbReference type="Pfam" id="PF00281">
    <property type="entry name" value="Ribosomal_L5"/>
    <property type="match status" value="1"/>
</dbReference>
<dbReference type="GO" id="GO:0019843">
    <property type="term" value="F:rRNA binding"/>
    <property type="evidence" value="ECO:0007669"/>
    <property type="project" value="UniProtKB-UniRule"/>
</dbReference>
<name>A0A1F7GC64_9BACT</name>
<accession>A0A1F7GC64</accession>
<evidence type="ECO:0000256" key="4">
    <source>
        <dbReference type="ARBA" id="ARBA00035245"/>
    </source>
</evidence>
<feature type="domain" description="Large ribosomal subunit protein uL5 C-terminal" evidence="8">
    <location>
        <begin position="83"/>
        <end position="175"/>
    </location>
</feature>